<dbReference type="Gene3D" id="3.30.565.40">
    <property type="entry name" value="Fervidobacterium nodosum Rt17-B1 like"/>
    <property type="match status" value="1"/>
</dbReference>
<dbReference type="EMBL" id="JAHLFU010000177">
    <property type="protein sequence ID" value="MBU3853812.1"/>
    <property type="molecule type" value="Genomic_DNA"/>
</dbReference>
<evidence type="ECO:0000313" key="3">
    <source>
        <dbReference type="EMBL" id="MBU3853812.1"/>
    </source>
</evidence>
<accession>A0A9E2L6E7</accession>
<dbReference type="InterPro" id="IPR037126">
    <property type="entry name" value="PdaC/RsiV-like_sf"/>
</dbReference>
<reference evidence="3" key="2">
    <citation type="submission" date="2021-04" db="EMBL/GenBank/DDBJ databases">
        <authorList>
            <person name="Gilroy R."/>
        </authorList>
    </citation>
    <scope>NUCLEOTIDE SEQUENCE</scope>
    <source>
        <strain evidence="3">G3-2149</strain>
    </source>
</reference>
<dbReference type="Gene3D" id="3.90.640.20">
    <property type="entry name" value="Heat-shock cognate protein, ATPase"/>
    <property type="match status" value="1"/>
</dbReference>
<reference evidence="3" key="1">
    <citation type="journal article" date="2021" name="PeerJ">
        <title>Extensive microbial diversity within the chicken gut microbiome revealed by metagenomics and culture.</title>
        <authorList>
            <person name="Gilroy R."/>
            <person name="Ravi A."/>
            <person name="Getino M."/>
            <person name="Pursley I."/>
            <person name="Horton D.L."/>
            <person name="Alikhan N.F."/>
            <person name="Baker D."/>
            <person name="Gharbi K."/>
            <person name="Hall N."/>
            <person name="Watson M."/>
            <person name="Adriaenssens E.M."/>
            <person name="Foster-Nyarko E."/>
            <person name="Jarju S."/>
            <person name="Secka A."/>
            <person name="Antonio M."/>
            <person name="Oren A."/>
            <person name="Chaudhuri R.R."/>
            <person name="La Ragione R."/>
            <person name="Hildebrand F."/>
            <person name="Pallen M.J."/>
        </authorList>
    </citation>
    <scope>NUCLEOTIDE SEQUENCE</scope>
    <source>
        <strain evidence="3">G3-2149</strain>
    </source>
</reference>
<sequence>MKQNMLIGMLASGSILMASACKETTPPPKHEFQTLQTERSERLNKDSDAPSGRIRIEMDYLTAQDSIGRSVNGTVMQRMYERTVTQTPQAAADSFATAYLKRYREDLQELYNQEKKTQVTKAWYEYNRTIAARHIPDTKELVQYEVTHSFHEGGAAPYEEKLFLNFDARSGALLTADSIFKKGSHIELEALLLQALEKEQNVESLEELREKGFLRLTNIYATDNFLLQEKGIRFYYQRDELASYEAGPVEIYLTYKKLKNILTDKTKDLWSRF</sequence>
<protein>
    <submittedName>
        <fullName evidence="3">RsiV family protein</fullName>
    </submittedName>
</protein>
<dbReference type="Pfam" id="PF11738">
    <property type="entry name" value="DUF3298"/>
    <property type="match status" value="1"/>
</dbReference>
<evidence type="ECO:0000256" key="1">
    <source>
        <dbReference type="SAM" id="MobiDB-lite"/>
    </source>
</evidence>
<organism evidence="3 4">
    <name type="scientific">Candidatus Paraprevotella stercoravium</name>
    <dbReference type="NCBI Taxonomy" id="2838725"/>
    <lineage>
        <taxon>Bacteria</taxon>
        <taxon>Pseudomonadati</taxon>
        <taxon>Bacteroidota</taxon>
        <taxon>Bacteroidia</taxon>
        <taxon>Bacteroidales</taxon>
        <taxon>Prevotellaceae</taxon>
        <taxon>Paraprevotella</taxon>
    </lineage>
</organism>
<evidence type="ECO:0000259" key="2">
    <source>
        <dbReference type="Pfam" id="PF11738"/>
    </source>
</evidence>
<dbReference type="AlphaFoldDB" id="A0A9E2L6E7"/>
<evidence type="ECO:0000313" key="4">
    <source>
        <dbReference type="Proteomes" id="UP000823865"/>
    </source>
</evidence>
<dbReference type="Proteomes" id="UP000823865">
    <property type="component" value="Unassembled WGS sequence"/>
</dbReference>
<feature type="domain" description="DUF3298" evidence="2">
    <location>
        <begin position="178"/>
        <end position="256"/>
    </location>
</feature>
<feature type="compositionally biased region" description="Basic and acidic residues" evidence="1">
    <location>
        <begin position="28"/>
        <end position="50"/>
    </location>
</feature>
<comment type="caution">
    <text evidence="3">The sequence shown here is derived from an EMBL/GenBank/DDBJ whole genome shotgun (WGS) entry which is preliminary data.</text>
</comment>
<gene>
    <name evidence="3" type="ORF">H9789_08365</name>
</gene>
<dbReference type="PROSITE" id="PS51257">
    <property type="entry name" value="PROKAR_LIPOPROTEIN"/>
    <property type="match status" value="1"/>
</dbReference>
<proteinExistence type="predicted"/>
<feature type="region of interest" description="Disordered" evidence="1">
    <location>
        <begin position="21"/>
        <end position="50"/>
    </location>
</feature>
<dbReference type="InterPro" id="IPR021729">
    <property type="entry name" value="DUF3298"/>
</dbReference>
<name>A0A9E2L6E7_9BACT</name>